<feature type="compositionally biased region" description="Basic residues" evidence="1">
    <location>
        <begin position="360"/>
        <end position="372"/>
    </location>
</feature>
<dbReference type="Gene3D" id="1.10.10.60">
    <property type="entry name" value="Homeodomain-like"/>
    <property type="match status" value="1"/>
</dbReference>
<feature type="compositionally biased region" description="Basic and acidic residues" evidence="1">
    <location>
        <begin position="340"/>
        <end position="350"/>
    </location>
</feature>
<feature type="compositionally biased region" description="Basic and acidic residues" evidence="1">
    <location>
        <begin position="156"/>
        <end position="165"/>
    </location>
</feature>
<gene>
    <name evidence="3" type="ORF">L3X38_034144</name>
</gene>
<dbReference type="InterPro" id="IPR001005">
    <property type="entry name" value="SANT/Myb"/>
</dbReference>
<dbReference type="EMBL" id="JAJFAZ020000006">
    <property type="protein sequence ID" value="KAI5325070.1"/>
    <property type="molecule type" value="Genomic_DNA"/>
</dbReference>
<evidence type="ECO:0000313" key="3">
    <source>
        <dbReference type="EMBL" id="KAI5325070.1"/>
    </source>
</evidence>
<feature type="compositionally biased region" description="Polar residues" evidence="1">
    <location>
        <begin position="320"/>
        <end position="331"/>
    </location>
</feature>
<evidence type="ECO:0000259" key="2">
    <source>
        <dbReference type="PROSITE" id="PS50090"/>
    </source>
</evidence>
<accession>A0AAD4VHB0</accession>
<dbReference type="AlphaFoldDB" id="A0AAD4VHB0"/>
<dbReference type="Proteomes" id="UP001054821">
    <property type="component" value="Chromosome 6"/>
</dbReference>
<sequence length="716" mass="81888">MDLGSEAPKRPGTSIYWPINGPHDNLLPSIPQPTQVSPGHLSGLGPLRLVAWLEILTRQNLNHKSTISPADLQLSFAASPVSPADVLKAFVTLGTSNFSRSKETNMGREKTTDLEFEARKDKKKLKEKRKKDEADGNSSSIEVSKDKMGELVQVQKFDKNGGEGVKKKKKRKREMKVADSELKSNLTTEQVLIKDCDKSSGKVMEEVDFADKEKKRKKLFEDDKMDESAKRFNCSKDRDVAELNKVEVDKKKKRKKERREKVGGQLVQNITTDGKETEVESEHSDGKIMENDGITKKEKRKHTKNTRSEMQETVVEKLGTESSRIQENSFLENDGNVRATGDEISNRNIDDVNVEDGNKGKKRAKSEKHMKKAKSDKGSLRTQKSVRGPDLSENSTPKKATKRVSFADDVEVFSPSDGPKDEEKGLVRGKRFSKEEDKLVKEAVLTYIEEHGLGEEGIDKILNCGSNPEIRNCWKDIGGFLPWRPYKSIYYRAHILFERAEERNWTPEEYEMVRLAAMEAKAKGEPKPNWRKVGNELGKHRIHVKDAWRRIKLPNMKKGQWSQEEYQTLFDLVNKDLQMRVLEEKKSKHGMLRDNIKWESISETLGSRTNPVCCQKWYYQLTSPLVTEGLWSDTDDYRLLYALDSLDACCMEDVNWDDLLEHRSGDVCRNRWNQMVKHIGRHGTKSFAEQVEILSKRYCADALEAREVFDSKPACS</sequence>
<comment type="caution">
    <text evidence="3">The sequence shown here is derived from an EMBL/GenBank/DDBJ whole genome shotgun (WGS) entry which is preliminary data.</text>
</comment>
<dbReference type="SUPFAM" id="SSF46689">
    <property type="entry name" value="Homeodomain-like"/>
    <property type="match status" value="1"/>
</dbReference>
<organism evidence="3 4">
    <name type="scientific">Prunus dulcis</name>
    <name type="common">Almond</name>
    <name type="synonym">Amygdalus dulcis</name>
    <dbReference type="NCBI Taxonomy" id="3755"/>
    <lineage>
        <taxon>Eukaryota</taxon>
        <taxon>Viridiplantae</taxon>
        <taxon>Streptophyta</taxon>
        <taxon>Embryophyta</taxon>
        <taxon>Tracheophyta</taxon>
        <taxon>Spermatophyta</taxon>
        <taxon>Magnoliopsida</taxon>
        <taxon>eudicotyledons</taxon>
        <taxon>Gunneridae</taxon>
        <taxon>Pentapetalae</taxon>
        <taxon>rosids</taxon>
        <taxon>fabids</taxon>
        <taxon>Rosales</taxon>
        <taxon>Rosaceae</taxon>
        <taxon>Amygdaloideae</taxon>
        <taxon>Amygdaleae</taxon>
        <taxon>Prunus</taxon>
    </lineage>
</organism>
<feature type="region of interest" description="Disordered" evidence="1">
    <location>
        <begin position="250"/>
        <end position="403"/>
    </location>
</feature>
<dbReference type="InterPro" id="IPR009057">
    <property type="entry name" value="Homeodomain-like_sf"/>
</dbReference>
<name>A0AAD4VHB0_PRUDU</name>
<feature type="compositionally biased region" description="Basic and acidic residues" evidence="1">
    <location>
        <begin position="273"/>
        <end position="296"/>
    </location>
</feature>
<evidence type="ECO:0000256" key="1">
    <source>
        <dbReference type="SAM" id="MobiDB-lite"/>
    </source>
</evidence>
<feature type="compositionally biased region" description="Basic and acidic residues" evidence="1">
    <location>
        <begin position="306"/>
        <end position="319"/>
    </location>
</feature>
<keyword evidence="4" id="KW-1185">Reference proteome</keyword>
<proteinExistence type="predicted"/>
<feature type="region of interest" description="Disordered" evidence="1">
    <location>
        <begin position="101"/>
        <end position="181"/>
    </location>
</feature>
<protein>
    <recommendedName>
        <fullName evidence="2">Myb-like domain-containing protein</fullName>
    </recommendedName>
</protein>
<dbReference type="PANTHER" id="PTHR47430:SF4">
    <property type="entry name" value="GB|AAC33480.1"/>
    <property type="match status" value="1"/>
</dbReference>
<feature type="compositionally biased region" description="Basic and acidic residues" evidence="1">
    <location>
        <begin position="101"/>
        <end position="120"/>
    </location>
</feature>
<dbReference type="SMART" id="SM00717">
    <property type="entry name" value="SANT"/>
    <property type="match status" value="3"/>
</dbReference>
<dbReference type="PROSITE" id="PS50090">
    <property type="entry name" value="MYB_LIKE"/>
    <property type="match status" value="2"/>
</dbReference>
<evidence type="ECO:0000313" key="4">
    <source>
        <dbReference type="Proteomes" id="UP001054821"/>
    </source>
</evidence>
<dbReference type="PANTHER" id="PTHR47430">
    <property type="entry name" value="GB|AAC33480.1"/>
    <property type="match status" value="1"/>
</dbReference>
<feature type="domain" description="Myb-like" evidence="2">
    <location>
        <begin position="553"/>
        <end position="621"/>
    </location>
</feature>
<dbReference type="Pfam" id="PF13921">
    <property type="entry name" value="Myb_DNA-bind_6"/>
    <property type="match status" value="1"/>
</dbReference>
<reference evidence="3 4" key="1">
    <citation type="journal article" date="2022" name="G3 (Bethesda)">
        <title>Whole-genome sequence and methylome profiling of the almond [Prunus dulcis (Mill.) D.A. Webb] cultivar 'Nonpareil'.</title>
        <authorList>
            <person name="D'Amico-Willman K.M."/>
            <person name="Ouma W.Z."/>
            <person name="Meulia T."/>
            <person name="Sideli G.M."/>
            <person name="Gradziel T.M."/>
            <person name="Fresnedo-Ramirez J."/>
        </authorList>
    </citation>
    <scope>NUCLEOTIDE SEQUENCE [LARGE SCALE GENOMIC DNA]</scope>
    <source>
        <strain evidence="3">Clone GOH B32 T37-40</strain>
    </source>
</reference>
<feature type="domain" description="Myb-like" evidence="2">
    <location>
        <begin position="623"/>
        <end position="676"/>
    </location>
</feature>